<protein>
    <submittedName>
        <fullName evidence="2">HAMP domain protein</fullName>
    </submittedName>
</protein>
<organism evidence="2">
    <name type="scientific">Mycobacterium xenopi 4042</name>
    <dbReference type="NCBI Taxonomy" id="1299334"/>
    <lineage>
        <taxon>Bacteria</taxon>
        <taxon>Bacillati</taxon>
        <taxon>Actinomycetota</taxon>
        <taxon>Actinomycetes</taxon>
        <taxon>Mycobacteriales</taxon>
        <taxon>Mycobacteriaceae</taxon>
        <taxon>Mycobacterium</taxon>
    </lineage>
</organism>
<accession>X7ZIM2</accession>
<evidence type="ECO:0000313" key="2">
    <source>
        <dbReference type="EMBL" id="EUA19199.1"/>
    </source>
</evidence>
<keyword evidence="1" id="KW-0472">Membrane</keyword>
<feature type="transmembrane region" description="Helical" evidence="1">
    <location>
        <begin position="12"/>
        <end position="34"/>
    </location>
</feature>
<keyword evidence="1" id="KW-1133">Transmembrane helix</keyword>
<evidence type="ECO:0000256" key="1">
    <source>
        <dbReference type="SAM" id="Phobius"/>
    </source>
</evidence>
<dbReference type="EMBL" id="JAOB01000073">
    <property type="protein sequence ID" value="EUA19199.1"/>
    <property type="molecule type" value="Genomic_DNA"/>
</dbReference>
<keyword evidence="1" id="KW-0812">Transmembrane</keyword>
<comment type="caution">
    <text evidence="2">The sequence shown here is derived from an EMBL/GenBank/DDBJ whole genome shotgun (WGS) entry which is preliminary data.</text>
</comment>
<name>X7ZIM2_MYCXE</name>
<dbReference type="PATRIC" id="fig|1299334.3.peg.7964"/>
<dbReference type="AlphaFoldDB" id="X7ZIM2"/>
<reference evidence="2" key="1">
    <citation type="submission" date="2014-01" db="EMBL/GenBank/DDBJ databases">
        <authorList>
            <person name="Brown-Elliot B."/>
            <person name="Wallace R."/>
            <person name="Lenaerts A."/>
            <person name="Ordway D."/>
            <person name="DeGroote M.A."/>
            <person name="Parker T."/>
            <person name="Sizemore C."/>
            <person name="Tallon L.J."/>
            <person name="Sadzewicz L.K."/>
            <person name="Sengamalay N."/>
            <person name="Fraser C.M."/>
            <person name="Hine E."/>
            <person name="Shefchek K.A."/>
            <person name="Das S.P."/>
            <person name="Tettelin H."/>
        </authorList>
    </citation>
    <scope>NUCLEOTIDE SEQUENCE [LARGE SCALE GENOMIC DNA]</scope>
    <source>
        <strain evidence="2">4042</strain>
    </source>
</reference>
<proteinExistence type="predicted"/>
<gene>
    <name evidence="2" type="ORF">I553_10357</name>
</gene>
<sequence length="84" mass="9030">MSNVDSTLIRMLVSFALVTVIALAAATTAGVVIIRRALAPLNRVAQAAGEVVDLPLDRGEVALPVRVPEPDANPTPRWASWDWR</sequence>